<dbReference type="InterPro" id="IPR039421">
    <property type="entry name" value="Type_1_exporter"/>
</dbReference>
<dbReference type="OrthoDB" id="6336411at2"/>
<accession>A0A317CAZ1</accession>
<dbReference type="FunFam" id="3.40.50.300:FF:000221">
    <property type="entry name" value="Multidrug ABC transporter ATP-binding protein"/>
    <property type="match status" value="1"/>
</dbReference>
<dbReference type="SUPFAM" id="SSF52540">
    <property type="entry name" value="P-loop containing nucleoside triphosphate hydrolases"/>
    <property type="match status" value="1"/>
</dbReference>
<dbReference type="AlphaFoldDB" id="A0A317CAZ1"/>
<dbReference type="PROSITE" id="PS50893">
    <property type="entry name" value="ABC_TRANSPORTER_2"/>
    <property type="match status" value="1"/>
</dbReference>
<feature type="domain" description="ABC transporter" evidence="10">
    <location>
        <begin position="337"/>
        <end position="572"/>
    </location>
</feature>
<evidence type="ECO:0000256" key="6">
    <source>
        <dbReference type="ARBA" id="ARBA00022840"/>
    </source>
</evidence>
<evidence type="ECO:0000313" key="13">
    <source>
        <dbReference type="Proteomes" id="UP000245539"/>
    </source>
</evidence>
<dbReference type="PROSITE" id="PS50929">
    <property type="entry name" value="ABC_TM1F"/>
    <property type="match status" value="1"/>
</dbReference>
<dbReference type="GO" id="GO:0016887">
    <property type="term" value="F:ATP hydrolysis activity"/>
    <property type="evidence" value="ECO:0007669"/>
    <property type="project" value="InterPro"/>
</dbReference>
<keyword evidence="3" id="KW-1003">Cell membrane</keyword>
<dbReference type="RefSeq" id="WP_109839070.1">
    <property type="nucleotide sequence ID" value="NZ_QGKM01000067.1"/>
</dbReference>
<comment type="subcellular location">
    <subcellularLocation>
        <location evidence="1">Cell membrane</location>
        <topology evidence="1">Multi-pass membrane protein</topology>
    </subcellularLocation>
</comment>
<feature type="domain" description="ABC transmembrane type-1" evidence="11">
    <location>
        <begin position="20"/>
        <end position="301"/>
    </location>
</feature>
<evidence type="ECO:0000256" key="8">
    <source>
        <dbReference type="ARBA" id="ARBA00023136"/>
    </source>
</evidence>
<keyword evidence="2" id="KW-0813">Transport</keyword>
<evidence type="ECO:0000256" key="9">
    <source>
        <dbReference type="SAM" id="Phobius"/>
    </source>
</evidence>
<keyword evidence="5" id="KW-0547">Nucleotide-binding</keyword>
<dbReference type="InterPro" id="IPR003439">
    <property type="entry name" value="ABC_transporter-like_ATP-bd"/>
</dbReference>
<gene>
    <name evidence="12" type="ORF">DKW60_18080</name>
</gene>
<dbReference type="Gene3D" id="1.20.1560.10">
    <property type="entry name" value="ABC transporter type 1, transmembrane domain"/>
    <property type="match status" value="1"/>
</dbReference>
<dbReference type="EMBL" id="QGKM01000067">
    <property type="protein sequence ID" value="PWQ93252.1"/>
    <property type="molecule type" value="Genomic_DNA"/>
</dbReference>
<keyword evidence="6" id="KW-0067">ATP-binding</keyword>
<dbReference type="InterPro" id="IPR011527">
    <property type="entry name" value="ABC1_TM_dom"/>
</dbReference>
<dbReference type="GO" id="GO:0005886">
    <property type="term" value="C:plasma membrane"/>
    <property type="evidence" value="ECO:0007669"/>
    <property type="project" value="UniProtKB-SubCell"/>
</dbReference>
<dbReference type="GO" id="GO:0005524">
    <property type="term" value="F:ATP binding"/>
    <property type="evidence" value="ECO:0007669"/>
    <property type="project" value="UniProtKB-KW"/>
</dbReference>
<dbReference type="GO" id="GO:0015421">
    <property type="term" value="F:ABC-type oligopeptide transporter activity"/>
    <property type="evidence" value="ECO:0007669"/>
    <property type="project" value="TreeGrafter"/>
</dbReference>
<reference evidence="12 13" key="1">
    <citation type="submission" date="2018-05" db="EMBL/GenBank/DDBJ databases">
        <title>Leucothrix arctica sp. nov., isolated from Arctic seawater.</title>
        <authorList>
            <person name="Choi A."/>
            <person name="Baek K."/>
        </authorList>
    </citation>
    <scope>NUCLEOTIDE SEQUENCE [LARGE SCALE GENOMIC DNA]</scope>
    <source>
        <strain evidence="12 13">JCM 18388</strain>
    </source>
</reference>
<evidence type="ECO:0000259" key="11">
    <source>
        <dbReference type="PROSITE" id="PS50929"/>
    </source>
</evidence>
<feature type="transmembrane region" description="Helical" evidence="9">
    <location>
        <begin position="158"/>
        <end position="176"/>
    </location>
</feature>
<feature type="transmembrane region" description="Helical" evidence="9">
    <location>
        <begin position="129"/>
        <end position="152"/>
    </location>
</feature>
<evidence type="ECO:0000313" key="12">
    <source>
        <dbReference type="EMBL" id="PWQ93252.1"/>
    </source>
</evidence>
<evidence type="ECO:0000256" key="2">
    <source>
        <dbReference type="ARBA" id="ARBA00022448"/>
    </source>
</evidence>
<dbReference type="PANTHER" id="PTHR43394">
    <property type="entry name" value="ATP-DEPENDENT PERMEASE MDL1, MITOCHONDRIAL"/>
    <property type="match status" value="1"/>
</dbReference>
<protein>
    <recommendedName>
        <fullName evidence="14">ABC transporter ATP-binding protein</fullName>
    </recommendedName>
</protein>
<keyword evidence="8 9" id="KW-0472">Membrane</keyword>
<evidence type="ECO:0000256" key="1">
    <source>
        <dbReference type="ARBA" id="ARBA00004651"/>
    </source>
</evidence>
<dbReference type="Proteomes" id="UP000245539">
    <property type="component" value="Unassembled WGS sequence"/>
</dbReference>
<dbReference type="PANTHER" id="PTHR43394:SF1">
    <property type="entry name" value="ATP-BINDING CASSETTE SUB-FAMILY B MEMBER 10, MITOCHONDRIAL"/>
    <property type="match status" value="1"/>
</dbReference>
<organism evidence="12 13">
    <name type="scientific">Leucothrix pacifica</name>
    <dbReference type="NCBI Taxonomy" id="1247513"/>
    <lineage>
        <taxon>Bacteria</taxon>
        <taxon>Pseudomonadati</taxon>
        <taxon>Pseudomonadota</taxon>
        <taxon>Gammaproteobacteria</taxon>
        <taxon>Thiotrichales</taxon>
        <taxon>Thiotrichaceae</taxon>
        <taxon>Leucothrix</taxon>
    </lineage>
</organism>
<keyword evidence="7 9" id="KW-1133">Transmembrane helix</keyword>
<name>A0A317CAZ1_9GAMM</name>
<dbReference type="SUPFAM" id="SSF90123">
    <property type="entry name" value="ABC transporter transmembrane region"/>
    <property type="match status" value="1"/>
</dbReference>
<dbReference type="SMART" id="SM00382">
    <property type="entry name" value="AAA"/>
    <property type="match status" value="1"/>
</dbReference>
<dbReference type="Pfam" id="PF00664">
    <property type="entry name" value="ABC_membrane"/>
    <property type="match status" value="1"/>
</dbReference>
<evidence type="ECO:0000256" key="4">
    <source>
        <dbReference type="ARBA" id="ARBA00022692"/>
    </source>
</evidence>
<evidence type="ECO:0000259" key="10">
    <source>
        <dbReference type="PROSITE" id="PS50893"/>
    </source>
</evidence>
<dbReference type="InterPro" id="IPR003593">
    <property type="entry name" value="AAA+_ATPase"/>
</dbReference>
<comment type="caution">
    <text evidence="12">The sequence shown here is derived from an EMBL/GenBank/DDBJ whole genome shotgun (WGS) entry which is preliminary data.</text>
</comment>
<evidence type="ECO:0000256" key="5">
    <source>
        <dbReference type="ARBA" id="ARBA00022741"/>
    </source>
</evidence>
<evidence type="ECO:0000256" key="7">
    <source>
        <dbReference type="ARBA" id="ARBA00022989"/>
    </source>
</evidence>
<evidence type="ECO:0000256" key="3">
    <source>
        <dbReference type="ARBA" id="ARBA00022475"/>
    </source>
</evidence>
<keyword evidence="13" id="KW-1185">Reference proteome</keyword>
<feature type="transmembrane region" description="Helical" evidence="9">
    <location>
        <begin position="53"/>
        <end position="73"/>
    </location>
</feature>
<keyword evidence="4 9" id="KW-0812">Transmembrane</keyword>
<dbReference type="Gene3D" id="3.40.50.300">
    <property type="entry name" value="P-loop containing nucleotide triphosphate hydrolases"/>
    <property type="match status" value="1"/>
</dbReference>
<dbReference type="Pfam" id="PF00005">
    <property type="entry name" value="ABC_tran"/>
    <property type="match status" value="1"/>
</dbReference>
<proteinExistence type="predicted"/>
<dbReference type="InterPro" id="IPR036640">
    <property type="entry name" value="ABC1_TM_sf"/>
</dbReference>
<evidence type="ECO:0008006" key="14">
    <source>
        <dbReference type="Google" id="ProtNLM"/>
    </source>
</evidence>
<dbReference type="InterPro" id="IPR027417">
    <property type="entry name" value="P-loop_NTPase"/>
</dbReference>
<sequence length="587" mass="65156">MKSSVSLFTGLFYRYKRLLALSALLGVFLNLLSLATPLSFMAVIDRVLISEGYATLTVILAILLVTAVLTQFLQAGQFHVSQWTALGMGSESAGVFYKHLFRLKQSYFDQTPVGEIVSRTAELDRVRGILTSWILSLAVDFMFMLVFLVVMLGLSVPLTLIVLATVPMHVGQYFIFGSALKRRERENFEAGVNHQSAVIESLQGVETVRVSGKTDTQLEGIFSTLDHRLRKSYRLAQVGMWSSRMSEFIGAASEAVILYYGAKLVLGLELTLGELVAFNMMKDRVTSPLIRLASIWEEVVAFRLSVERLNTVLQYELEQSDSSTKSLRKLDSFNTEVTFDALSFCYPGSEKSAVSDISLKIKKGERVCFLGESGAGKSTLTRLLTMVYDDYQGDICFDGIELRALDLESVRQQAYYVLQKNMLFKGSIASNILYASERQDAAWVKYCAEIACASGFIEKLPHGYDTPILEGARNFSGGEVQRIALARAIAADTPILVLDEATSALDYETESNVVNNLGKLGKEKTLIIVTHRLSLARICDRIVVLRNGKVVEEGKHEELIKRAGPYRRLYGYQFGDVDRLPQVAGAG</sequence>